<evidence type="ECO:0000313" key="4">
    <source>
        <dbReference type="Proteomes" id="UP000036681"/>
    </source>
</evidence>
<dbReference type="InterPro" id="IPR026171">
    <property type="entry name" value="FANCI"/>
</dbReference>
<dbReference type="WBParaSite" id="ALUE_0000398501-mRNA-1">
    <property type="protein sequence ID" value="ALUE_0000398501-mRNA-1"/>
    <property type="gene ID" value="ALUE_0000398501"/>
</dbReference>
<feature type="domain" description="FANCI helical" evidence="3">
    <location>
        <begin position="504"/>
        <end position="701"/>
    </location>
</feature>
<dbReference type="Proteomes" id="UP000036681">
    <property type="component" value="Unplaced"/>
</dbReference>
<feature type="coiled-coil region" evidence="1">
    <location>
        <begin position="746"/>
        <end position="773"/>
    </location>
</feature>
<keyword evidence="1" id="KW-0175">Coiled coil</keyword>
<name>A0A9J2P2D3_ASCLU</name>
<keyword evidence="4" id="KW-1185">Reference proteome</keyword>
<feature type="region of interest" description="Disordered" evidence="2">
    <location>
        <begin position="1278"/>
        <end position="1311"/>
    </location>
</feature>
<dbReference type="PANTHER" id="PTHR21818">
    <property type="entry name" value="BC025462 PROTEIN"/>
    <property type="match status" value="1"/>
</dbReference>
<evidence type="ECO:0000256" key="1">
    <source>
        <dbReference type="SAM" id="Coils"/>
    </source>
</evidence>
<dbReference type="InterPro" id="IPR029312">
    <property type="entry name" value="FANCI_HD2"/>
</dbReference>
<evidence type="ECO:0000313" key="5">
    <source>
        <dbReference type="WBParaSite" id="ALUE_0000398501-mRNA-1"/>
    </source>
</evidence>
<sequence>MSLPTPTQQSQFGRTHENFCIRFCEQIEKNCAPNAVASPQYSAAVNKVFTQMSDETRWKKFCNFLKKKSELDGGDLLNRFSSCWFKAIERIENARMHTTRMFSLIFELMNGDSLKAASLIGLHSTIVTQLQSFEKEELSGLCALISDRWVGVATEVLKRLGDTSGQCFEFAGKSLNSCAYRHHFLLKLLDDVLVTDSFIALISLLRNSSLEDILVEYAEELLMKELDAQVATKLISLLTSLPTEVTEKKDRHLVTSKLFALMCMLSICDTPRVHSSALCELKQSIVKLWRHADKLKESSWIKSAVGECDIEALKRNFDTLINAISTEQKWSTLVGRSLQDVAFMLITDKGKADLKITNGRIDGDAGVLLMGKRLLVTVAGTQPAALNTLLDRIFRCLSVCTSHNSSLVLIDVIVSVVLEHTAHVLNSWKSLRRLTDVVCCLKEETGVALVRALLPVIVQREQLVAAIVTQMRRHVLCETTASTALPILLLLLKSSTIRAAVRNDQFSQSFATFSTQALQTMGINTTIGNSNAAIEVISILKRALSQPASTRSLLYKGIVEAAYANENLVDALLDLLCTHLASTAPISREAYVESTKTSTVLLEPLPELIQAVSVLIRLAIHALRNTSTQVVSARDAQVATAVAHIERLIEFVRDSDVHDLQVDKLSDFSTSTMGRANLAFATMLISLYDVLVEHLWHVGNALLRQFLHLLFISLCLWSFFRNRRGSKPSYQFWMCGSVFEHSNDFRKDAAEKIASILRRKDELNDVLKEKMAKKKESKLGKTISVAMCCVYPQLQTISLMISRFIQKRQNNEDDVNEECIMVLRECVFSWAVQWAAKIANDLRACAPNASSVSLCAFARANLLLYVGGEHVDPAASLQMWNHTSTEAIVAFASAISLIVSKYGPRSQTAIVELCEILAYLLIGRCLDEGTTNSREVTLNGASMRLLRYILTDRMPKLLDAYKDFDERKMSAEHSKQALALLSASRALISVVPNAIDKFQVASFKFLAGILQKHEIKEKPVLREVWNLLIEVSRRGSCDKRYTNFLKAAASQIVSTLADDSVSEEQMFESITESTVTTSTEMLVNACSMSLSDVRQAVDIISEPATHADVNAGLVVSLDLCGRLAEVVDILLPVHVVYAVLKESICTLLTSLYTTLNAVVKLLLIKQKSTDISEWKCVSELALLAHGHVLRIMESADENVGTLNPLDEPNMKRQRKYTKSLKDETLYVSYARTRELYQANLLLLSSALHDDRLDVQVRHNTIGVRDFRIDAEKLRQRLEQIGAREGEDSGDGDEETPPPLKKRRGQLTTANS</sequence>
<dbReference type="PANTHER" id="PTHR21818:SF0">
    <property type="entry name" value="FANCONI ANEMIA GROUP I PROTEIN"/>
    <property type="match status" value="1"/>
</dbReference>
<dbReference type="GO" id="GO:0070182">
    <property type="term" value="F:DNA polymerase binding"/>
    <property type="evidence" value="ECO:0007669"/>
    <property type="project" value="TreeGrafter"/>
</dbReference>
<reference evidence="5" key="1">
    <citation type="submission" date="2023-03" db="UniProtKB">
        <authorList>
            <consortium name="WormBaseParasite"/>
        </authorList>
    </citation>
    <scope>IDENTIFICATION</scope>
</reference>
<organism evidence="4 5">
    <name type="scientific">Ascaris lumbricoides</name>
    <name type="common">Giant roundworm</name>
    <dbReference type="NCBI Taxonomy" id="6252"/>
    <lineage>
        <taxon>Eukaryota</taxon>
        <taxon>Metazoa</taxon>
        <taxon>Ecdysozoa</taxon>
        <taxon>Nematoda</taxon>
        <taxon>Chromadorea</taxon>
        <taxon>Rhabditida</taxon>
        <taxon>Spirurina</taxon>
        <taxon>Ascaridomorpha</taxon>
        <taxon>Ascaridoidea</taxon>
        <taxon>Ascarididae</taxon>
        <taxon>Ascaris</taxon>
    </lineage>
</organism>
<dbReference type="Pfam" id="PF14680">
    <property type="entry name" value="FANCI_HD2"/>
    <property type="match status" value="1"/>
</dbReference>
<evidence type="ECO:0000256" key="2">
    <source>
        <dbReference type="SAM" id="MobiDB-lite"/>
    </source>
</evidence>
<protein>
    <submittedName>
        <fullName evidence="5">FANCI helical domain-containing protein</fullName>
    </submittedName>
</protein>
<dbReference type="GO" id="GO:0006281">
    <property type="term" value="P:DNA repair"/>
    <property type="evidence" value="ECO:0007669"/>
    <property type="project" value="InterPro"/>
</dbReference>
<accession>A0A9J2P2D3</accession>
<proteinExistence type="predicted"/>
<evidence type="ECO:0000259" key="3">
    <source>
        <dbReference type="Pfam" id="PF14680"/>
    </source>
</evidence>